<dbReference type="Pfam" id="PF08459">
    <property type="entry name" value="UvrC_RNaseH_dom"/>
    <property type="match status" value="1"/>
</dbReference>
<sequence length="586" mass="66520">MKKFRFLDKNKISELPKGPGVYAFSASAPTKSELRRIRRSSLATSVGEKKDREFLNMKYSRSLTKSRFLFPNEAKNQGSTKDRFLYIGKASNIRKRVKNHFSRPGFKSPLFINKIRKIGYLKTGSEIEALILEAKLIKKYQPKYNILWRDDKNYFFVGITGEYFPQVFLTHQPAKIPPLSKRGGTGRTSPKSIYIGPFVEGSALKITLRILRKIFPYYTVKRHPETLCLWCQLNLCPGPNPDLKKYKKNIKNLITVLKGGKQLVLKKLQKEMKNASALKNFEIAARIRDQINAIERVFAHTHLVPLSLQRGRDLGGRAKIFREKKLISISLEKNWLKIQEVLQNLLKIKKKISRIEAYDISNIQGKLATGSMVTFINGQPDKNCYRKFKIRITDKPNDIAMIKEIIKRRLKHSEWGFPDLILIDGGKAQLNAVQSTISNQQLAIPVIALAKKKNELFVENRKPSTRAEPSTRAKLGAGPVLNRNKVSGSGHGAGPVRDLNKISPRPEGIRPSSAEDLGTKAGVGKPILLKSLPREIFNLILQLRDEAHRFALAYHRKLREIAFGNSQRRDRGKRIGVSSRGGKTGR</sequence>
<dbReference type="InterPro" id="IPR035901">
    <property type="entry name" value="GIY-YIG_endonuc_sf"/>
</dbReference>
<dbReference type="Gene3D" id="3.40.1440.10">
    <property type="entry name" value="GIY-YIG endonuclease"/>
    <property type="match status" value="1"/>
</dbReference>
<accession>A0A0F9XIP5</accession>
<comment type="caution">
    <text evidence="5">The sequence shown here is derived from an EMBL/GenBank/DDBJ whole genome shotgun (WGS) entry which is preliminary data.</text>
</comment>
<gene>
    <name evidence="5" type="ORF">LCGC14_0214770</name>
</gene>
<dbReference type="PANTHER" id="PTHR30562:SF1">
    <property type="entry name" value="UVRABC SYSTEM PROTEIN C"/>
    <property type="match status" value="1"/>
</dbReference>
<dbReference type="InterPro" id="IPR047296">
    <property type="entry name" value="GIY-YIG_UvrC_Cho"/>
</dbReference>
<dbReference type="SUPFAM" id="SSF82771">
    <property type="entry name" value="GIY-YIG endonuclease"/>
    <property type="match status" value="1"/>
</dbReference>
<dbReference type="Pfam" id="PF02151">
    <property type="entry name" value="UVR"/>
    <property type="match status" value="1"/>
</dbReference>
<dbReference type="SMART" id="SM00465">
    <property type="entry name" value="GIYc"/>
    <property type="match status" value="1"/>
</dbReference>
<evidence type="ECO:0000256" key="1">
    <source>
        <dbReference type="SAM" id="MobiDB-lite"/>
    </source>
</evidence>
<dbReference type="GO" id="GO:0009381">
    <property type="term" value="F:excinuclease ABC activity"/>
    <property type="evidence" value="ECO:0007669"/>
    <property type="project" value="InterPro"/>
</dbReference>
<evidence type="ECO:0000259" key="3">
    <source>
        <dbReference type="PROSITE" id="PS50164"/>
    </source>
</evidence>
<dbReference type="EMBL" id="LAZR01000100">
    <property type="protein sequence ID" value="KKN91803.1"/>
    <property type="molecule type" value="Genomic_DNA"/>
</dbReference>
<dbReference type="PANTHER" id="PTHR30562">
    <property type="entry name" value="UVRC/OXIDOREDUCTASE"/>
    <property type="match status" value="1"/>
</dbReference>
<feature type="region of interest" description="Disordered" evidence="1">
    <location>
        <begin position="565"/>
        <end position="586"/>
    </location>
</feature>
<dbReference type="AlphaFoldDB" id="A0A0F9XIP5"/>
<name>A0A0F9XIP5_9ZZZZ</name>
<evidence type="ECO:0000259" key="4">
    <source>
        <dbReference type="PROSITE" id="PS50165"/>
    </source>
</evidence>
<dbReference type="Gene3D" id="4.10.860.10">
    <property type="entry name" value="UVR domain"/>
    <property type="match status" value="1"/>
</dbReference>
<dbReference type="Gene3D" id="3.30.420.340">
    <property type="entry name" value="UvrC, RNAse H endonuclease domain"/>
    <property type="match status" value="2"/>
</dbReference>
<dbReference type="InterPro" id="IPR001162">
    <property type="entry name" value="UvrC_RNase_H_dom"/>
</dbReference>
<evidence type="ECO:0000313" key="5">
    <source>
        <dbReference type="EMBL" id="KKN91803.1"/>
    </source>
</evidence>
<protein>
    <recommendedName>
        <fullName evidence="6">GIY-YIG domain-containing protein</fullName>
    </recommendedName>
</protein>
<dbReference type="PROSITE" id="PS50165">
    <property type="entry name" value="UVRC"/>
    <property type="match status" value="1"/>
</dbReference>
<dbReference type="CDD" id="cd10434">
    <property type="entry name" value="GIY-YIG_UvrC_Cho"/>
    <property type="match status" value="1"/>
</dbReference>
<dbReference type="InterPro" id="IPR038476">
    <property type="entry name" value="UvrC_RNase_H_dom_sf"/>
</dbReference>
<dbReference type="GO" id="GO:0006289">
    <property type="term" value="P:nucleotide-excision repair"/>
    <property type="evidence" value="ECO:0007669"/>
    <property type="project" value="InterPro"/>
</dbReference>
<dbReference type="InterPro" id="IPR050066">
    <property type="entry name" value="UvrABC_protein_C"/>
</dbReference>
<dbReference type="InterPro" id="IPR000305">
    <property type="entry name" value="GIY-YIG_endonuc"/>
</dbReference>
<dbReference type="PROSITE" id="PS50164">
    <property type="entry name" value="GIY_YIG"/>
    <property type="match status" value="1"/>
</dbReference>
<dbReference type="GO" id="GO:0009380">
    <property type="term" value="C:excinuclease repair complex"/>
    <property type="evidence" value="ECO:0007669"/>
    <property type="project" value="TreeGrafter"/>
</dbReference>
<reference evidence="5" key="1">
    <citation type="journal article" date="2015" name="Nature">
        <title>Complex archaea that bridge the gap between prokaryotes and eukaryotes.</title>
        <authorList>
            <person name="Spang A."/>
            <person name="Saw J.H."/>
            <person name="Jorgensen S.L."/>
            <person name="Zaremba-Niedzwiedzka K."/>
            <person name="Martijn J."/>
            <person name="Lind A.E."/>
            <person name="van Eijk R."/>
            <person name="Schleper C."/>
            <person name="Guy L."/>
            <person name="Ettema T.J."/>
        </authorList>
    </citation>
    <scope>NUCLEOTIDE SEQUENCE</scope>
</reference>
<proteinExistence type="predicted"/>
<evidence type="ECO:0008006" key="6">
    <source>
        <dbReference type="Google" id="ProtNLM"/>
    </source>
</evidence>
<dbReference type="PROSITE" id="PS50151">
    <property type="entry name" value="UVR"/>
    <property type="match status" value="1"/>
</dbReference>
<dbReference type="InterPro" id="IPR036876">
    <property type="entry name" value="UVR_dom_sf"/>
</dbReference>
<dbReference type="InterPro" id="IPR001943">
    <property type="entry name" value="UVR_dom"/>
</dbReference>
<organism evidence="5">
    <name type="scientific">marine sediment metagenome</name>
    <dbReference type="NCBI Taxonomy" id="412755"/>
    <lineage>
        <taxon>unclassified sequences</taxon>
        <taxon>metagenomes</taxon>
        <taxon>ecological metagenomes</taxon>
    </lineage>
</organism>
<evidence type="ECO:0000259" key="2">
    <source>
        <dbReference type="PROSITE" id="PS50151"/>
    </source>
</evidence>
<dbReference type="Pfam" id="PF01541">
    <property type="entry name" value="GIY-YIG"/>
    <property type="match status" value="1"/>
</dbReference>
<feature type="region of interest" description="Disordered" evidence="1">
    <location>
        <begin position="460"/>
        <end position="517"/>
    </location>
</feature>
<feature type="domain" description="UvrC family homology region profile" evidence="4">
    <location>
        <begin position="332"/>
        <end position="437"/>
    </location>
</feature>
<dbReference type="SUPFAM" id="SSF46600">
    <property type="entry name" value="C-terminal UvrC-binding domain of UvrB"/>
    <property type="match status" value="1"/>
</dbReference>
<feature type="domain" description="GIY-YIG" evidence="3">
    <location>
        <begin position="51"/>
        <end position="146"/>
    </location>
</feature>
<feature type="domain" description="UVR" evidence="2">
    <location>
        <begin position="262"/>
        <end position="297"/>
    </location>
</feature>